<feature type="region of interest" description="Disordered" evidence="5">
    <location>
        <begin position="470"/>
        <end position="494"/>
    </location>
</feature>
<dbReference type="SUPFAM" id="SSF101941">
    <property type="entry name" value="NAC domain"/>
    <property type="match status" value="2"/>
</dbReference>
<dbReference type="InterPro" id="IPR003441">
    <property type="entry name" value="NAC-dom"/>
</dbReference>
<evidence type="ECO:0000256" key="3">
    <source>
        <dbReference type="ARBA" id="ARBA00023163"/>
    </source>
</evidence>
<accession>A0A0E0ND65</accession>
<reference evidence="7" key="2">
    <citation type="submission" date="2015-06" db="UniProtKB">
        <authorList>
            <consortium name="EnsemblPlants"/>
        </authorList>
    </citation>
    <scope>IDENTIFICATION</scope>
</reference>
<organism evidence="7 8">
    <name type="scientific">Oryza rufipogon</name>
    <name type="common">Brownbeard rice</name>
    <name type="synonym">Asian wild rice</name>
    <dbReference type="NCBI Taxonomy" id="4529"/>
    <lineage>
        <taxon>Eukaryota</taxon>
        <taxon>Viridiplantae</taxon>
        <taxon>Streptophyta</taxon>
        <taxon>Embryophyta</taxon>
        <taxon>Tracheophyta</taxon>
        <taxon>Spermatophyta</taxon>
        <taxon>Magnoliopsida</taxon>
        <taxon>Liliopsida</taxon>
        <taxon>Poales</taxon>
        <taxon>Poaceae</taxon>
        <taxon>BOP clade</taxon>
        <taxon>Oryzoideae</taxon>
        <taxon>Oryzeae</taxon>
        <taxon>Oryzinae</taxon>
        <taxon>Oryza</taxon>
    </lineage>
</organism>
<sequence length="1134" mass="124706">MATAAESQGLSPGFKFNPSVEQLLCFFLLPYLQHRRLLVDGVVFLDDPASAPPWALLHRHGRGGEDEAYFIGPVPAGDGHGGRRQQQVSRTVTGGGGGKWIKQRTERPRGEEEPVVVFGGETFRWEEFSLNFHADERCRSGSTGWVMHEFAVVPPAGSRVAATHTACRIAFTGHGQKRKRVPDGYVFVDVHVQTAAAAAAVAPPLPMLSSYGEPPHEHFSDDHPPPHSYTYYTQEYQQFLPAAEQSDQEQEYCAPEQQNFQDYHVAAAEQTDQDYFYTEMINQEQDYAYQQQQQHLFHGDFLATSQQFLGQDHEVMFTGLGGGLVVSDNGEHASAAAPATEPPVHDVFLETLVPEPPENAYVDGAGESAMASASSAGGAPLLEQPFATPPQQFLDQEPAPAGLNDGGAMIYNNNGDGEHDAAPAAQPPARYYSGPVPAVDSVFLDKMREYLMADAKGLCRIDAPINNGEHAAAPAPAADDPLASQHGHGDAPPLPVPPDAAELERVVGHLLREVEDIIKVAAAGGYGGSSDKPLSEFDKAQNQILAKLMAVFNQVAETEDGSVTMTVTAVRSGRQQLLWRELRTSLGEANLPSMRLGEADPSLPSSGVSDPSLPISGVVDPPSMGSGSRRPMAAAARSQGLSPGFKFNPSDQMLVELFLLPYLIDGELPVRGLVFVEDDHLGGLPLPPWILLDRHGRGDEDEAYFVAPMGAGDGARQVRSVAGGGKWVKQRSEGKGEVVVAPGGEAFLWENFSLNFHRDDRRSGSTGWVMHEYIVSPPAGSAVAASHRATHIAFTGHGQNRKRVPDGYVLVLDDAVPPAAAAAAPPPESEQSNQEEQEYAAYTDQIQQQCFVPEQQMSNQEYFPEAAAEQSNQQFFVPAEEQSSHQLFLPAEEQSNQQFFMPAEEQSSHQFLPAEEQSSHQFLPAEEQSNYQQFLPALEQMTQSNQEFAYGEQSQCYIVPEQQQLSNQEYAYSEQSQCYILPEQQQLSDQEYAYSEQSQCYILPEQQELSNQEAEYAFVCYDEQQQQQQQSNQEAEYAFACYDEQQQQQQQQYLHGDLTSWQEPFVTSSSSSSQQFLGQEQLLPDGLLLDGFGEISQQQGDQEYAYCEESQCYIMPEQQQQSNQEAEFAFACYD</sequence>
<dbReference type="eggNOG" id="ENOG502QT1Y">
    <property type="taxonomic scope" value="Eukaryota"/>
</dbReference>
<keyword evidence="3" id="KW-0804">Transcription</keyword>
<dbReference type="Gramene" id="ORUFI02G12670.1">
    <property type="protein sequence ID" value="ORUFI02G12670.1"/>
    <property type="gene ID" value="ORUFI02G12670"/>
</dbReference>
<evidence type="ECO:0000256" key="1">
    <source>
        <dbReference type="ARBA" id="ARBA00023015"/>
    </source>
</evidence>
<dbReference type="FunFam" id="2.170.150.80:FF:000018">
    <property type="entry name" value="Os02g0286000 protein"/>
    <property type="match status" value="1"/>
</dbReference>
<dbReference type="EnsemblPlants" id="ORUFI02G12670.1">
    <property type="protein sequence ID" value="ORUFI02G12670.1"/>
    <property type="gene ID" value="ORUFI02G12670"/>
</dbReference>
<feature type="region of interest" description="Disordered" evidence="5">
    <location>
        <begin position="819"/>
        <end position="838"/>
    </location>
</feature>
<dbReference type="GO" id="GO:0006355">
    <property type="term" value="P:regulation of DNA-templated transcription"/>
    <property type="evidence" value="ECO:0007669"/>
    <property type="project" value="InterPro"/>
</dbReference>
<evidence type="ECO:0000313" key="7">
    <source>
        <dbReference type="EnsemblPlants" id="ORUFI02G12670.1"/>
    </source>
</evidence>
<feature type="domain" description="NAC" evidence="6">
    <location>
        <begin position="10"/>
        <end position="172"/>
    </location>
</feature>
<dbReference type="PANTHER" id="PTHR31719:SF88">
    <property type="entry name" value="OS07G0272700 PROTEIN"/>
    <property type="match status" value="1"/>
</dbReference>
<protein>
    <recommendedName>
        <fullName evidence="6">NAC domain-containing protein</fullName>
    </recommendedName>
</protein>
<feature type="region of interest" description="Disordered" evidence="5">
    <location>
        <begin position="76"/>
        <end position="106"/>
    </location>
</feature>
<dbReference type="PANTHER" id="PTHR31719">
    <property type="entry name" value="NAC TRANSCRIPTION FACTOR 56"/>
    <property type="match status" value="1"/>
</dbReference>
<dbReference type="Proteomes" id="UP000008022">
    <property type="component" value="Unassembled WGS sequence"/>
</dbReference>
<keyword evidence="8" id="KW-1185">Reference proteome</keyword>
<dbReference type="AlphaFoldDB" id="A0A0E0ND65"/>
<dbReference type="PROSITE" id="PS51005">
    <property type="entry name" value="NAC"/>
    <property type="match status" value="2"/>
</dbReference>
<dbReference type="HOGENOM" id="CLU_008989_0_0_1"/>
<evidence type="ECO:0000256" key="4">
    <source>
        <dbReference type="ARBA" id="ARBA00023242"/>
    </source>
</evidence>
<feature type="compositionally biased region" description="Low complexity" evidence="5">
    <location>
        <begin position="471"/>
        <end position="483"/>
    </location>
</feature>
<dbReference type="Pfam" id="PF02365">
    <property type="entry name" value="NAM"/>
    <property type="match status" value="2"/>
</dbReference>
<evidence type="ECO:0000256" key="2">
    <source>
        <dbReference type="ARBA" id="ARBA00023125"/>
    </source>
</evidence>
<dbReference type="Gene3D" id="2.170.150.80">
    <property type="entry name" value="NAC domain"/>
    <property type="match status" value="2"/>
</dbReference>
<dbReference type="GO" id="GO:0003677">
    <property type="term" value="F:DNA binding"/>
    <property type="evidence" value="ECO:0007669"/>
    <property type="project" value="UniProtKB-KW"/>
</dbReference>
<feature type="compositionally biased region" description="Low complexity" evidence="5">
    <location>
        <begin position="819"/>
        <end position="832"/>
    </location>
</feature>
<feature type="region of interest" description="Disordered" evidence="5">
    <location>
        <begin position="592"/>
        <end position="635"/>
    </location>
</feature>
<dbReference type="InterPro" id="IPR036093">
    <property type="entry name" value="NAC_dom_sf"/>
</dbReference>
<keyword evidence="4" id="KW-0539">Nucleus</keyword>
<evidence type="ECO:0000259" key="6">
    <source>
        <dbReference type="PROSITE" id="PS51005"/>
    </source>
</evidence>
<keyword evidence="2" id="KW-0238">DNA-binding</keyword>
<evidence type="ECO:0000313" key="8">
    <source>
        <dbReference type="Proteomes" id="UP000008022"/>
    </source>
</evidence>
<evidence type="ECO:0000256" key="5">
    <source>
        <dbReference type="SAM" id="MobiDB-lite"/>
    </source>
</evidence>
<keyword evidence="1" id="KW-0805">Transcription regulation</keyword>
<name>A0A0E0ND65_ORYRU</name>
<feature type="domain" description="NAC" evidence="6">
    <location>
        <begin position="641"/>
        <end position="795"/>
    </location>
</feature>
<dbReference type="STRING" id="4529.A0A0E0ND65"/>
<reference evidence="8" key="1">
    <citation type="submission" date="2013-06" db="EMBL/GenBank/DDBJ databases">
        <authorList>
            <person name="Zhao Q."/>
        </authorList>
    </citation>
    <scope>NUCLEOTIDE SEQUENCE</scope>
    <source>
        <strain evidence="8">cv. W1943</strain>
    </source>
</reference>
<proteinExistence type="predicted"/>